<dbReference type="PANTHER" id="PTHR11266">
    <property type="entry name" value="PEROXISOMAL MEMBRANE PROTEIN 2, PXMP2 MPV17"/>
    <property type="match status" value="1"/>
</dbReference>
<evidence type="ECO:0000313" key="8">
    <source>
        <dbReference type="Proteomes" id="UP000091820"/>
    </source>
</evidence>
<evidence type="ECO:0000256" key="3">
    <source>
        <dbReference type="ARBA" id="ARBA00022692"/>
    </source>
</evidence>
<keyword evidence="4 6" id="KW-1133">Transmembrane helix</keyword>
<feature type="transmembrane region" description="Helical" evidence="6">
    <location>
        <begin position="55"/>
        <end position="74"/>
    </location>
</feature>
<dbReference type="Pfam" id="PF04117">
    <property type="entry name" value="Mpv17_PMP22"/>
    <property type="match status" value="1"/>
</dbReference>
<accession>A0A1A9X0I6</accession>
<dbReference type="PANTHER" id="PTHR11266:SF80">
    <property type="entry name" value="PEROXISOMAL MEMBRANE PROTEIN 2"/>
    <property type="match status" value="1"/>
</dbReference>
<proteinExistence type="inferred from homology"/>
<dbReference type="AlphaFoldDB" id="A0A1A9X0I6"/>
<dbReference type="STRING" id="37001.A0A1A9X0I6"/>
<dbReference type="InterPro" id="IPR007248">
    <property type="entry name" value="Mpv17_PMP22"/>
</dbReference>
<sequence>MSLSKPLYSLFGVYFEQLFSHPLRTKSIMSSVLAASASYTSQRIAGQKTINQQHVGAYALFGLLFGGSVPHYFYQTIERLFRQDFKFRRFFQVISERLVYAPIYQALALYFLSLFELNSHEIAFKNAEKLYWPLLKANWQYLTFFVWFNLYYVPPILREFTTGIVAFVWMVYIAHKRRRFEEERQTADSKSKPN</sequence>
<name>A0A1A9X0I6_9MUSC</name>
<dbReference type="GO" id="GO:0005778">
    <property type="term" value="C:peroxisomal membrane"/>
    <property type="evidence" value="ECO:0007669"/>
    <property type="project" value="TreeGrafter"/>
</dbReference>
<dbReference type="Proteomes" id="UP000091820">
    <property type="component" value="Unassembled WGS sequence"/>
</dbReference>
<reference evidence="7" key="2">
    <citation type="submission" date="2020-05" db="UniProtKB">
        <authorList>
            <consortium name="EnsemblMetazoa"/>
        </authorList>
    </citation>
    <scope>IDENTIFICATION</scope>
    <source>
        <strain evidence="7">IAEA</strain>
    </source>
</reference>
<evidence type="ECO:0000313" key="7">
    <source>
        <dbReference type="EnsemblMetazoa" id="GBRI039705-PA"/>
    </source>
</evidence>
<evidence type="ECO:0000256" key="1">
    <source>
        <dbReference type="ARBA" id="ARBA00004141"/>
    </source>
</evidence>
<keyword evidence="3 6" id="KW-0812">Transmembrane</keyword>
<evidence type="ECO:0000256" key="2">
    <source>
        <dbReference type="ARBA" id="ARBA00006824"/>
    </source>
</evidence>
<comment type="subcellular location">
    <subcellularLocation>
        <location evidence="1">Membrane</location>
        <topology evidence="1">Multi-pass membrane protein</topology>
    </subcellularLocation>
</comment>
<evidence type="ECO:0000256" key="6">
    <source>
        <dbReference type="RuleBase" id="RU363053"/>
    </source>
</evidence>
<comment type="similarity">
    <text evidence="2 6">Belongs to the peroxisomal membrane protein PXMP2/4 family.</text>
</comment>
<evidence type="ECO:0000256" key="5">
    <source>
        <dbReference type="ARBA" id="ARBA00023136"/>
    </source>
</evidence>
<organism evidence="7 8">
    <name type="scientific">Glossina brevipalpis</name>
    <dbReference type="NCBI Taxonomy" id="37001"/>
    <lineage>
        <taxon>Eukaryota</taxon>
        <taxon>Metazoa</taxon>
        <taxon>Ecdysozoa</taxon>
        <taxon>Arthropoda</taxon>
        <taxon>Hexapoda</taxon>
        <taxon>Insecta</taxon>
        <taxon>Pterygota</taxon>
        <taxon>Neoptera</taxon>
        <taxon>Endopterygota</taxon>
        <taxon>Diptera</taxon>
        <taxon>Brachycera</taxon>
        <taxon>Muscomorpha</taxon>
        <taxon>Hippoboscoidea</taxon>
        <taxon>Glossinidae</taxon>
        <taxon>Glossina</taxon>
    </lineage>
</organism>
<dbReference type="VEuPathDB" id="VectorBase:GBRI039705"/>
<keyword evidence="8" id="KW-1185">Reference proteome</keyword>
<keyword evidence="5 6" id="KW-0472">Membrane</keyword>
<evidence type="ECO:0000256" key="4">
    <source>
        <dbReference type="ARBA" id="ARBA00022989"/>
    </source>
</evidence>
<dbReference type="EnsemblMetazoa" id="GBRI039705-RA">
    <property type="protein sequence ID" value="GBRI039705-PA"/>
    <property type="gene ID" value="GBRI039705"/>
</dbReference>
<feature type="transmembrane region" description="Helical" evidence="6">
    <location>
        <begin position="98"/>
        <end position="118"/>
    </location>
</feature>
<evidence type="ECO:0008006" key="9">
    <source>
        <dbReference type="Google" id="ProtNLM"/>
    </source>
</evidence>
<reference evidence="8" key="1">
    <citation type="submission" date="2014-03" db="EMBL/GenBank/DDBJ databases">
        <authorList>
            <person name="Aksoy S."/>
            <person name="Warren W."/>
            <person name="Wilson R.K."/>
        </authorList>
    </citation>
    <scope>NUCLEOTIDE SEQUENCE [LARGE SCALE GENOMIC DNA]</scope>
    <source>
        <strain evidence="8">IAEA</strain>
    </source>
</reference>
<feature type="transmembrane region" description="Helical" evidence="6">
    <location>
        <begin position="156"/>
        <end position="174"/>
    </location>
</feature>
<protein>
    <recommendedName>
        <fullName evidence="9">Peroxisomal membrane protein 2</fullName>
    </recommendedName>
</protein>